<dbReference type="Pfam" id="PF07690">
    <property type="entry name" value="MFS_1"/>
    <property type="match status" value="1"/>
</dbReference>
<feature type="transmembrane region" description="Helical" evidence="6">
    <location>
        <begin position="12"/>
        <end position="29"/>
    </location>
</feature>
<organism evidence="7 8">
    <name type="scientific">Planctobacterium marinum</name>
    <dbReference type="NCBI Taxonomy" id="1631968"/>
    <lineage>
        <taxon>Bacteria</taxon>
        <taxon>Pseudomonadati</taxon>
        <taxon>Pseudomonadota</taxon>
        <taxon>Gammaproteobacteria</taxon>
        <taxon>Alteromonadales</taxon>
        <taxon>Alteromonadaceae</taxon>
        <taxon>Planctobacterium</taxon>
    </lineage>
</organism>
<feature type="transmembrane region" description="Helical" evidence="6">
    <location>
        <begin position="452"/>
        <end position="479"/>
    </location>
</feature>
<feature type="transmembrane region" description="Helical" evidence="6">
    <location>
        <begin position="321"/>
        <end position="344"/>
    </location>
</feature>
<evidence type="ECO:0000256" key="5">
    <source>
        <dbReference type="ARBA" id="ARBA00023136"/>
    </source>
</evidence>
<proteinExistence type="predicted"/>
<dbReference type="KEGG" id="pmaw:MACH26_22280"/>
<evidence type="ECO:0000313" key="8">
    <source>
        <dbReference type="Proteomes" id="UP001333710"/>
    </source>
</evidence>
<keyword evidence="2" id="KW-0813">Transport</keyword>
<evidence type="ECO:0000256" key="4">
    <source>
        <dbReference type="ARBA" id="ARBA00022989"/>
    </source>
</evidence>
<dbReference type="PANTHER" id="PTHR19432:SF35">
    <property type="entry name" value="SOLUTE CARRIER FAMILY 45 MEMBER 3 ISOFORM X1"/>
    <property type="match status" value="1"/>
</dbReference>
<sequence length="508" mass="55928">MYRAKPELNFFQIFNMCFGFLGIQMGFALQNANVSRIFETLGADYNNLAILWIAAPLTGLVVQPIIGHMSDNTWNKLGRRRPYFLYGAIAASLALIAMPNSPYLWVAAGMLWIMDAAINVSMEPFRAFVGDMLPKEQRATGFSMQSFFIGIGGTIASAMPWILANWLDVSNTAEPGVVPDSVKFSFYFGAVAFFLAVGWTIWSTKEYSPEELDEFAAAEKEAEDKAGRAHAVQIKEHVTHPAEAYLKGGVIWLIIGLVLTAIIQIFSASLDKKLFILSGVLAAFGALQLLAGMFAKQNKADNGFNTMMDDLFNMPDTMKQLAWVQFFSWFPLFAMWIYTTAAVTSHHYHTSDPSSTAYNEGANWVGVLFGGQFAFAALAAVVIPILVKATNLRITHLINLFLGALGFLSFLLIDNPNYLIYSMVGIGFAWASILSIPYTLLANSLPQNKMGIFMGIFNFFITLPQLVAASILGFMVTRIFDGEPIYALLIAAISMAIAGLLTLRVREA</sequence>
<accession>A0AA48KS25</accession>
<feature type="transmembrane region" description="Helical" evidence="6">
    <location>
        <begin position="274"/>
        <end position="295"/>
    </location>
</feature>
<keyword evidence="8" id="KW-1185">Reference proteome</keyword>
<gene>
    <name evidence="7" type="primary">malY</name>
    <name evidence="7" type="ORF">MACH26_22280</name>
</gene>
<dbReference type="Proteomes" id="UP001333710">
    <property type="component" value="Chromosome"/>
</dbReference>
<evidence type="ECO:0000256" key="2">
    <source>
        <dbReference type="ARBA" id="ARBA00022448"/>
    </source>
</evidence>
<protein>
    <submittedName>
        <fullName evidence="7">MFS transporter</fullName>
    </submittedName>
</protein>
<keyword evidence="3 6" id="KW-0812">Transmembrane</keyword>
<dbReference type="RefSeq" id="WP_338292711.1">
    <property type="nucleotide sequence ID" value="NZ_AP027272.1"/>
</dbReference>
<dbReference type="AlphaFoldDB" id="A0AA48KS25"/>
<keyword evidence="5 6" id="KW-0472">Membrane</keyword>
<feature type="transmembrane region" description="Helical" evidence="6">
    <location>
        <begin position="142"/>
        <end position="164"/>
    </location>
</feature>
<feature type="transmembrane region" description="Helical" evidence="6">
    <location>
        <begin position="485"/>
        <end position="503"/>
    </location>
</feature>
<feature type="transmembrane region" description="Helical" evidence="6">
    <location>
        <begin position="184"/>
        <end position="202"/>
    </location>
</feature>
<feature type="transmembrane region" description="Helical" evidence="6">
    <location>
        <begin position="364"/>
        <end position="387"/>
    </location>
</feature>
<dbReference type="PANTHER" id="PTHR19432">
    <property type="entry name" value="SUGAR TRANSPORTER"/>
    <property type="match status" value="1"/>
</dbReference>
<dbReference type="GO" id="GO:0016020">
    <property type="term" value="C:membrane"/>
    <property type="evidence" value="ECO:0007669"/>
    <property type="project" value="UniProtKB-SubCell"/>
</dbReference>
<keyword evidence="4 6" id="KW-1133">Transmembrane helix</keyword>
<feature type="transmembrane region" description="Helical" evidence="6">
    <location>
        <begin position="419"/>
        <end position="440"/>
    </location>
</feature>
<feature type="transmembrane region" description="Helical" evidence="6">
    <location>
        <begin position="49"/>
        <end position="70"/>
    </location>
</feature>
<feature type="transmembrane region" description="Helical" evidence="6">
    <location>
        <begin position="394"/>
        <end position="413"/>
    </location>
</feature>
<reference evidence="7" key="1">
    <citation type="submission" date="2023-01" db="EMBL/GenBank/DDBJ databases">
        <title>Complete genome sequence of Planctobacterium marinum strain Dej080120_11.</title>
        <authorList>
            <person name="Ueki S."/>
            <person name="Maruyama F."/>
        </authorList>
    </citation>
    <scope>NUCLEOTIDE SEQUENCE</scope>
    <source>
        <strain evidence="7">Dej080120_11</strain>
    </source>
</reference>
<dbReference type="InterPro" id="IPR036259">
    <property type="entry name" value="MFS_trans_sf"/>
</dbReference>
<dbReference type="Gene3D" id="1.20.1250.20">
    <property type="entry name" value="MFS general substrate transporter like domains"/>
    <property type="match status" value="1"/>
</dbReference>
<feature type="transmembrane region" description="Helical" evidence="6">
    <location>
        <begin position="250"/>
        <end position="268"/>
    </location>
</feature>
<evidence type="ECO:0000256" key="1">
    <source>
        <dbReference type="ARBA" id="ARBA00004141"/>
    </source>
</evidence>
<dbReference type="SUPFAM" id="SSF103473">
    <property type="entry name" value="MFS general substrate transporter"/>
    <property type="match status" value="1"/>
</dbReference>
<dbReference type="EMBL" id="AP027272">
    <property type="protein sequence ID" value="BDX06707.1"/>
    <property type="molecule type" value="Genomic_DNA"/>
</dbReference>
<evidence type="ECO:0000256" key="6">
    <source>
        <dbReference type="SAM" id="Phobius"/>
    </source>
</evidence>
<feature type="transmembrane region" description="Helical" evidence="6">
    <location>
        <begin position="82"/>
        <end position="98"/>
    </location>
</feature>
<dbReference type="GO" id="GO:0022857">
    <property type="term" value="F:transmembrane transporter activity"/>
    <property type="evidence" value="ECO:0007669"/>
    <property type="project" value="InterPro"/>
</dbReference>
<name>A0AA48KS25_9ALTE</name>
<evidence type="ECO:0000256" key="3">
    <source>
        <dbReference type="ARBA" id="ARBA00022692"/>
    </source>
</evidence>
<comment type="subcellular location">
    <subcellularLocation>
        <location evidence="1">Membrane</location>
        <topology evidence="1">Multi-pass membrane protein</topology>
    </subcellularLocation>
</comment>
<evidence type="ECO:0000313" key="7">
    <source>
        <dbReference type="EMBL" id="BDX06707.1"/>
    </source>
</evidence>
<dbReference type="InterPro" id="IPR011701">
    <property type="entry name" value="MFS"/>
</dbReference>